<evidence type="ECO:0000259" key="2">
    <source>
        <dbReference type="Pfam" id="PF15072"/>
    </source>
</evidence>
<protein>
    <recommendedName>
        <fullName evidence="2">Homologous recombination OB-fold protein OB-fold domain-containing protein</fullName>
    </recommendedName>
</protein>
<dbReference type="Proteomes" id="UP000242457">
    <property type="component" value="Unassembled WGS sequence"/>
</dbReference>
<dbReference type="GO" id="GO:0000725">
    <property type="term" value="P:recombinational repair"/>
    <property type="evidence" value="ECO:0007669"/>
    <property type="project" value="InterPro"/>
</dbReference>
<accession>A0A2A3EAK0</accession>
<dbReference type="EMBL" id="KZ288308">
    <property type="protein sequence ID" value="PBC28745.1"/>
    <property type="molecule type" value="Genomic_DNA"/>
</dbReference>
<evidence type="ECO:0000256" key="1">
    <source>
        <dbReference type="SAM" id="MobiDB-lite"/>
    </source>
</evidence>
<keyword evidence="4" id="KW-1185">Reference proteome</keyword>
<feature type="compositionally biased region" description="Low complexity" evidence="1">
    <location>
        <begin position="43"/>
        <end position="53"/>
    </location>
</feature>
<dbReference type="OrthoDB" id="21443at2759"/>
<name>A0A2A3EAK0_APICC</name>
<evidence type="ECO:0000313" key="4">
    <source>
        <dbReference type="Proteomes" id="UP000242457"/>
    </source>
</evidence>
<feature type="region of interest" description="Disordered" evidence="1">
    <location>
        <begin position="701"/>
        <end position="720"/>
    </location>
</feature>
<gene>
    <name evidence="3" type="ORF">APICC_07845</name>
</gene>
<feature type="region of interest" description="Disordered" evidence="1">
    <location>
        <begin position="26"/>
        <end position="53"/>
    </location>
</feature>
<dbReference type="AlphaFoldDB" id="A0A2A3EAK0"/>
<dbReference type="InterPro" id="IPR058570">
    <property type="entry name" value="HROB_OB"/>
</dbReference>
<sequence length="742" mass="85560">MFESDDWDLDQDFLNDVDDKINKYCSQKDNQESEPKRRKIDTNNDSISSSDSNTDCWEQNIINKTTLKYNENKESRKNLILEIFNKNLSQKNVSKDMLNDPKRSCDNISPNIHVNQIYICENNQLLRKDLVLGILKNKNIQDKIKDNTKNLKLQTKIKDNSDNINEKQKNTSLNKKINCQISKSIFENNSSNDDFKLCMFEHSRKQLPCNILQKQLQVTTETNNIQSNNSIKNLLTCKTPQNKKMTLIRKFPGPAGLLPDDLDSNILCVSYLNSLEENEISNKETNTNNLSEYCSQNTKNLFTEGAWQLMLDDLPQDFLKGHNIATVKKIANINSFNNTKVKFLAGIIEHIDYSHDNPPIILKDFTDNIQGILHRDIPLKYPGLLESNVVVLLHDVGLLKISGTFVSNKYQILISPSSLLAIYTSKGTIERTQYMKTIFENILDGKTKTIDYKEKADCISTLKLEPLKSNIHLISKKNTELINIKENIENNKTNNKTNFSNLNLNETNEDIDESINFDSDIFFSISSNNIDSQNQKNFNSSKFKNIKCMKKETKQLKKSKQLFTKEEENLQNDDKQRAEYLLKNLKKCSPDINEKKCLSHNSKILQINAEHLSSKNIYSEEIEPKILNNVSFEKINVDKCFEKTISPSCHKKVKNKQEKNITSVRTKLLQFQNIDVLSPENSAFTISSGIKEKFKNFSQKKSLETSNSMHKLDDNENDSDDEMLSQLDMNIIFSNYKIPTYM</sequence>
<proteinExistence type="predicted"/>
<reference evidence="3 4" key="1">
    <citation type="submission" date="2014-07" db="EMBL/GenBank/DDBJ databases">
        <title>Genomic and transcriptomic analysis on Apis cerana provide comprehensive insights into honey bee biology.</title>
        <authorList>
            <person name="Diao Q."/>
            <person name="Sun L."/>
            <person name="Zheng H."/>
            <person name="Zheng H."/>
            <person name="Xu S."/>
            <person name="Wang S."/>
            <person name="Zeng Z."/>
            <person name="Hu F."/>
            <person name="Su S."/>
            <person name="Wu J."/>
        </authorList>
    </citation>
    <scope>NUCLEOTIDE SEQUENCE [LARGE SCALE GENOMIC DNA]</scope>
    <source>
        <tissue evidence="3">Pupae without intestine</tissue>
    </source>
</reference>
<dbReference type="STRING" id="94128.A0A2A3EAK0"/>
<evidence type="ECO:0000313" key="3">
    <source>
        <dbReference type="EMBL" id="PBC28745.1"/>
    </source>
</evidence>
<dbReference type="Pfam" id="PF15072">
    <property type="entry name" value="HROB"/>
    <property type="match status" value="1"/>
</dbReference>
<organism evidence="3 4">
    <name type="scientific">Apis cerana cerana</name>
    <name type="common">Oriental honeybee</name>
    <dbReference type="NCBI Taxonomy" id="94128"/>
    <lineage>
        <taxon>Eukaryota</taxon>
        <taxon>Metazoa</taxon>
        <taxon>Ecdysozoa</taxon>
        <taxon>Arthropoda</taxon>
        <taxon>Hexapoda</taxon>
        <taxon>Insecta</taxon>
        <taxon>Pterygota</taxon>
        <taxon>Neoptera</taxon>
        <taxon>Endopterygota</taxon>
        <taxon>Hymenoptera</taxon>
        <taxon>Apocrita</taxon>
        <taxon>Aculeata</taxon>
        <taxon>Apoidea</taxon>
        <taxon>Anthophila</taxon>
        <taxon>Apidae</taxon>
        <taxon>Apis</taxon>
    </lineage>
</organism>
<feature type="domain" description="Homologous recombination OB-fold protein OB-fold" evidence="2">
    <location>
        <begin position="339"/>
        <end position="425"/>
    </location>
</feature>